<evidence type="ECO:0000313" key="2">
    <source>
        <dbReference type="EMBL" id="EYC15574.1"/>
    </source>
</evidence>
<dbReference type="GO" id="GO:0045494">
    <property type="term" value="P:photoreceptor cell maintenance"/>
    <property type="evidence" value="ECO:0007669"/>
    <property type="project" value="InterPro"/>
</dbReference>
<dbReference type="GO" id="GO:0007600">
    <property type="term" value="P:sensory perception"/>
    <property type="evidence" value="ECO:0007669"/>
    <property type="project" value="InterPro"/>
</dbReference>
<dbReference type="EMBL" id="JARK01001372">
    <property type="protein sequence ID" value="EYC15574.1"/>
    <property type="molecule type" value="Genomic_DNA"/>
</dbReference>
<feature type="domain" description="Thioredoxin-like fold" evidence="1">
    <location>
        <begin position="26"/>
        <end position="50"/>
    </location>
</feature>
<keyword evidence="3" id="KW-1185">Reference proteome</keyword>
<proteinExistence type="predicted"/>
<name>A0A016UJP1_9BILA</name>
<dbReference type="InterPro" id="IPR036249">
    <property type="entry name" value="Thioredoxin-like_sf"/>
</dbReference>
<dbReference type="PANTHER" id="PTHR46762:SF1">
    <property type="entry name" value="NUCLEOREDOXIN-LIKE PROTEIN 2"/>
    <property type="match status" value="1"/>
</dbReference>
<organism evidence="2 3">
    <name type="scientific">Ancylostoma ceylanicum</name>
    <dbReference type="NCBI Taxonomy" id="53326"/>
    <lineage>
        <taxon>Eukaryota</taxon>
        <taxon>Metazoa</taxon>
        <taxon>Ecdysozoa</taxon>
        <taxon>Nematoda</taxon>
        <taxon>Chromadorea</taxon>
        <taxon>Rhabditida</taxon>
        <taxon>Rhabditina</taxon>
        <taxon>Rhabditomorpha</taxon>
        <taxon>Strongyloidea</taxon>
        <taxon>Ancylostomatidae</taxon>
        <taxon>Ancylostomatinae</taxon>
        <taxon>Ancylostoma</taxon>
    </lineage>
</organism>
<sequence length="71" mass="7958">MAELLKGVKLQKKDGSTADAEEVLKDKVVGLYFSAHWCPPCRQFTPVLKVGLGSQQFFEILVLRTCLEFLS</sequence>
<dbReference type="Pfam" id="PF13905">
    <property type="entry name" value="Thioredoxin_8"/>
    <property type="match status" value="1"/>
</dbReference>
<dbReference type="AlphaFoldDB" id="A0A016UJP1"/>
<dbReference type="PANTHER" id="PTHR46762">
    <property type="entry name" value="NUCLEOREDOXIN-LIKE PROTEIN 2"/>
    <property type="match status" value="1"/>
</dbReference>
<dbReference type="InterPro" id="IPR012336">
    <property type="entry name" value="Thioredoxin-like_fold"/>
</dbReference>
<dbReference type="SUPFAM" id="SSF52833">
    <property type="entry name" value="Thioredoxin-like"/>
    <property type="match status" value="1"/>
</dbReference>
<protein>
    <recommendedName>
        <fullName evidence="1">Thioredoxin-like fold domain-containing protein</fullName>
    </recommendedName>
</protein>
<evidence type="ECO:0000259" key="1">
    <source>
        <dbReference type="Pfam" id="PF13905"/>
    </source>
</evidence>
<accession>A0A016UJP1</accession>
<dbReference type="Gene3D" id="3.40.30.10">
    <property type="entry name" value="Glutaredoxin"/>
    <property type="match status" value="1"/>
</dbReference>
<dbReference type="InterPro" id="IPR029519">
    <property type="entry name" value="RdCVF2"/>
</dbReference>
<reference evidence="3" key="1">
    <citation type="journal article" date="2015" name="Nat. Genet.">
        <title>The genome and transcriptome of the zoonotic hookworm Ancylostoma ceylanicum identify infection-specific gene families.</title>
        <authorList>
            <person name="Schwarz E.M."/>
            <person name="Hu Y."/>
            <person name="Antoshechkin I."/>
            <person name="Miller M.M."/>
            <person name="Sternberg P.W."/>
            <person name="Aroian R.V."/>
        </authorList>
    </citation>
    <scope>NUCLEOTIDE SEQUENCE</scope>
    <source>
        <strain evidence="3">HY135</strain>
    </source>
</reference>
<comment type="caution">
    <text evidence="2">The sequence shown here is derived from an EMBL/GenBank/DDBJ whole genome shotgun (WGS) entry which is preliminary data.</text>
</comment>
<evidence type="ECO:0000313" key="3">
    <source>
        <dbReference type="Proteomes" id="UP000024635"/>
    </source>
</evidence>
<dbReference type="OrthoDB" id="409136at2759"/>
<dbReference type="STRING" id="53326.A0A016UJP1"/>
<dbReference type="Proteomes" id="UP000024635">
    <property type="component" value="Unassembled WGS sequence"/>
</dbReference>
<gene>
    <name evidence="2" type="primary">Acey_s0036.g3220</name>
    <name evidence="2" type="ORF">Y032_0036g3220</name>
</gene>